<dbReference type="GO" id="GO:0046872">
    <property type="term" value="F:metal ion binding"/>
    <property type="evidence" value="ECO:0007669"/>
    <property type="project" value="UniProtKB-KW"/>
</dbReference>
<feature type="domain" description="Fumarylacetoacetase-like C-terminal" evidence="2">
    <location>
        <begin position="60"/>
        <end position="259"/>
    </location>
</feature>
<gene>
    <name evidence="4" type="ordered locus">gll3824</name>
</gene>
<dbReference type="STRING" id="251221.gene:10761341"/>
<evidence type="ECO:0000259" key="3">
    <source>
        <dbReference type="Pfam" id="PF10370"/>
    </source>
</evidence>
<accession>Q7NEQ4</accession>
<dbReference type="Proteomes" id="UP000000557">
    <property type="component" value="Chromosome"/>
</dbReference>
<dbReference type="eggNOG" id="COG0179">
    <property type="taxonomic scope" value="Bacteria"/>
</dbReference>
<name>Q7NEQ4_GLOVI</name>
<dbReference type="GO" id="GO:0018773">
    <property type="term" value="F:acetylpyruvate hydrolase activity"/>
    <property type="evidence" value="ECO:0000318"/>
    <property type="project" value="GO_Central"/>
</dbReference>
<dbReference type="FunCoup" id="Q7NEQ4">
    <property type="interactions" value="232"/>
</dbReference>
<dbReference type="Pfam" id="PF01557">
    <property type="entry name" value="FAA_hydrolase"/>
    <property type="match status" value="1"/>
</dbReference>
<dbReference type="HOGENOM" id="CLU_028458_4_2_3"/>
<dbReference type="Gene3D" id="3.90.850.10">
    <property type="entry name" value="Fumarylacetoacetase-like, C-terminal domain"/>
    <property type="match status" value="1"/>
</dbReference>
<dbReference type="RefSeq" id="WP_011143813.1">
    <property type="nucleotide sequence ID" value="NC_005125.1"/>
</dbReference>
<dbReference type="PANTHER" id="PTHR11820">
    <property type="entry name" value="ACYLPYRUVASE"/>
    <property type="match status" value="1"/>
</dbReference>
<evidence type="ECO:0000259" key="2">
    <source>
        <dbReference type="Pfam" id="PF01557"/>
    </source>
</evidence>
<dbReference type="SUPFAM" id="SSF56529">
    <property type="entry name" value="FAH"/>
    <property type="match status" value="1"/>
</dbReference>
<evidence type="ECO:0000256" key="1">
    <source>
        <dbReference type="ARBA" id="ARBA00022723"/>
    </source>
</evidence>
<evidence type="ECO:0000313" key="4">
    <source>
        <dbReference type="EMBL" id="BAC91765.1"/>
    </source>
</evidence>
<dbReference type="KEGG" id="gvi:gll3824"/>
<proteinExistence type="predicted"/>
<feature type="domain" description="Rv2993c-like N-terminal" evidence="3">
    <location>
        <begin position="1"/>
        <end position="55"/>
    </location>
</feature>
<dbReference type="InParanoid" id="Q7NEQ4"/>
<protein>
    <submittedName>
        <fullName evidence="4">Gll3824 protein</fullName>
    </submittedName>
</protein>
<dbReference type="InterPro" id="IPR011234">
    <property type="entry name" value="Fumarylacetoacetase-like_C"/>
</dbReference>
<reference evidence="4 5" key="2">
    <citation type="journal article" date="2003" name="DNA Res.">
        <title>Complete genome structure of Gloeobacter violaceus PCC 7421, a cyanobacterium that lacks thylakoids (supplement).</title>
        <authorList>
            <person name="Nakamura Y."/>
            <person name="Kaneko T."/>
            <person name="Sato S."/>
            <person name="Mimuro M."/>
            <person name="Miyashita H."/>
            <person name="Tsuchiya T."/>
            <person name="Sasamoto S."/>
            <person name="Watanabe A."/>
            <person name="Kawashima K."/>
            <person name="Kishida Y."/>
            <person name="Kiyokawa C."/>
            <person name="Kohara M."/>
            <person name="Matsumoto M."/>
            <person name="Matsuno A."/>
            <person name="Nakazaki N."/>
            <person name="Shimpo S."/>
            <person name="Takeuchi C."/>
            <person name="Yamada M."/>
            <person name="Tabata S."/>
        </authorList>
    </citation>
    <scope>NUCLEOTIDE SEQUENCE [LARGE SCALE GENOMIC DNA]</scope>
    <source>
        <strain evidence="5">ATCC 29082 / PCC 7421</strain>
    </source>
</reference>
<dbReference type="InterPro" id="IPR018833">
    <property type="entry name" value="Rv2993c-like_N"/>
</dbReference>
<evidence type="ECO:0000313" key="5">
    <source>
        <dbReference type="Proteomes" id="UP000000557"/>
    </source>
</evidence>
<dbReference type="EnsemblBacteria" id="BAC91765">
    <property type="protein sequence ID" value="BAC91765"/>
    <property type="gene ID" value="BAC91765"/>
</dbReference>
<dbReference type="FunFam" id="3.90.850.10:FF:000025">
    <property type="entry name" value="5-oxo-1,2,5-tricarboxilic-3-penten aciddecarboxilase/isomer"/>
    <property type="match status" value="1"/>
</dbReference>
<reference evidence="4 5" key="1">
    <citation type="journal article" date="2003" name="DNA Res.">
        <title>Complete genome structure of Gloeobacter violaceus PCC 7421, a cyanobacterium that lacks thylakoids.</title>
        <authorList>
            <person name="Nakamura Y."/>
            <person name="Kaneko T."/>
            <person name="Sato S."/>
            <person name="Mimuro M."/>
            <person name="Miyashita H."/>
            <person name="Tsuchiya T."/>
            <person name="Sasamoto S."/>
            <person name="Watanabe A."/>
            <person name="Kawashima K."/>
            <person name="Kishida Y."/>
            <person name="Kiyokawa C."/>
            <person name="Kohara M."/>
            <person name="Matsumoto M."/>
            <person name="Matsuno A."/>
            <person name="Nakazaki N."/>
            <person name="Shimpo S."/>
            <person name="Takeuchi C."/>
            <person name="Yamada M."/>
            <person name="Tabata S."/>
        </authorList>
    </citation>
    <scope>NUCLEOTIDE SEQUENCE [LARGE SCALE GENOMIC DNA]</scope>
    <source>
        <strain evidence="5">ATCC 29082 / PCC 7421</strain>
    </source>
</reference>
<dbReference type="PhylomeDB" id="Q7NEQ4"/>
<dbReference type="PANTHER" id="PTHR11820:SF7">
    <property type="entry name" value="ACYLPYRUVASE FAHD1, MITOCHONDRIAL"/>
    <property type="match status" value="1"/>
</dbReference>
<sequence>MHTVRFCHPQLPDHAPHYGLLHPAGTIERLDGAPWLGGQPTGIWFDVEQGQLLAPCLPGKIVCVGKNYRDHAAEMAQLRGDAGVPPEPLLFLKPPSALAAPGESIVYPPQSERVDYEGELALVIGRTCRRVPVERALDYLFGYTAANDVTARDLQGKDKQWTRAKGFDSFCPLGPLIATELAPDAHLSTTLNGKTVQSSSIDRMVFPPAVLISYISAVMTLQPGDVILTGTPAGIGPMQPGDEVGVTIDGVGTLTNPVVRGL</sequence>
<dbReference type="OrthoDB" id="9805307at2"/>
<dbReference type="EMBL" id="BA000045">
    <property type="protein sequence ID" value="BAC91765.1"/>
    <property type="molecule type" value="Genomic_DNA"/>
</dbReference>
<dbReference type="AlphaFoldDB" id="Q7NEQ4"/>
<dbReference type="Pfam" id="PF10370">
    <property type="entry name" value="Rv2993c-like_N"/>
    <property type="match status" value="1"/>
</dbReference>
<keyword evidence="1" id="KW-0479">Metal-binding</keyword>
<dbReference type="InterPro" id="IPR036663">
    <property type="entry name" value="Fumarylacetoacetase_C_sf"/>
</dbReference>
<organism evidence="4 5">
    <name type="scientific">Gloeobacter violaceus (strain ATCC 29082 / PCC 7421)</name>
    <dbReference type="NCBI Taxonomy" id="251221"/>
    <lineage>
        <taxon>Bacteria</taxon>
        <taxon>Bacillati</taxon>
        <taxon>Cyanobacteriota</taxon>
        <taxon>Cyanophyceae</taxon>
        <taxon>Gloeobacterales</taxon>
        <taxon>Gloeobacteraceae</taxon>
        <taxon>Gloeobacter</taxon>
    </lineage>
</organism>
<keyword evidence="5" id="KW-1185">Reference proteome</keyword>